<dbReference type="Gene3D" id="1.20.1420.30">
    <property type="entry name" value="NCX, central ion-binding region"/>
    <property type="match status" value="1"/>
</dbReference>
<evidence type="ECO:0000256" key="5">
    <source>
        <dbReference type="SAM" id="Phobius"/>
    </source>
</evidence>
<dbReference type="GO" id="GO:0005262">
    <property type="term" value="F:calcium channel activity"/>
    <property type="evidence" value="ECO:0007669"/>
    <property type="project" value="TreeGrafter"/>
</dbReference>
<feature type="transmembrane region" description="Helical" evidence="5">
    <location>
        <begin position="127"/>
        <end position="143"/>
    </location>
</feature>
<proteinExistence type="predicted"/>
<feature type="transmembrane region" description="Helical" evidence="5">
    <location>
        <begin position="298"/>
        <end position="316"/>
    </location>
</feature>
<name>A0A916JJN9_9FLAO</name>
<evidence type="ECO:0000256" key="2">
    <source>
        <dbReference type="ARBA" id="ARBA00022692"/>
    </source>
</evidence>
<keyword evidence="2 5" id="KW-0812">Transmembrane</keyword>
<dbReference type="Proteomes" id="UP000683507">
    <property type="component" value="Chromosome"/>
</dbReference>
<feature type="transmembrane region" description="Helical" evidence="5">
    <location>
        <begin position="244"/>
        <end position="264"/>
    </location>
</feature>
<feature type="transmembrane region" description="Helical" evidence="5">
    <location>
        <begin position="209"/>
        <end position="232"/>
    </location>
</feature>
<evidence type="ECO:0000256" key="1">
    <source>
        <dbReference type="ARBA" id="ARBA00004141"/>
    </source>
</evidence>
<dbReference type="InterPro" id="IPR004837">
    <property type="entry name" value="NaCa_Exmemb"/>
</dbReference>
<gene>
    <name evidence="7" type="primary">yrbG</name>
    <name evidence="7" type="ORF">CRYO30217_00576</name>
</gene>
<keyword evidence="3 5" id="KW-1133">Transmembrane helix</keyword>
<accession>A0A916JJN9</accession>
<feature type="domain" description="Sodium/calcium exchanger membrane region" evidence="6">
    <location>
        <begin position="174"/>
        <end position="314"/>
    </location>
</feature>
<dbReference type="InterPro" id="IPR044880">
    <property type="entry name" value="NCX_ion-bd_dom_sf"/>
</dbReference>
<comment type="subcellular location">
    <subcellularLocation>
        <location evidence="1">Membrane</location>
        <topology evidence="1">Multi-pass membrane protein</topology>
    </subcellularLocation>
</comment>
<feature type="transmembrane region" description="Helical" evidence="5">
    <location>
        <begin position="175"/>
        <end position="197"/>
    </location>
</feature>
<evidence type="ECO:0000256" key="4">
    <source>
        <dbReference type="ARBA" id="ARBA00023136"/>
    </source>
</evidence>
<evidence type="ECO:0000259" key="6">
    <source>
        <dbReference type="Pfam" id="PF01699"/>
    </source>
</evidence>
<dbReference type="RefSeq" id="WP_258540808.1">
    <property type="nucleotide sequence ID" value="NZ_OU015584.1"/>
</dbReference>
<dbReference type="AlphaFoldDB" id="A0A916JJN9"/>
<dbReference type="Pfam" id="PF01699">
    <property type="entry name" value="Na_Ca_ex"/>
    <property type="match status" value="2"/>
</dbReference>
<sequence length="320" mass="33862">MEVLLLIAGLAVLIVGGEVLVRGAVGLSAAMKISPLVIGMTVVSFGTSAPELLVSLQSALDGNPGIAIGNVVGSNIANLALVLGITVLIFPIVAEKQTKRIDYPMMMVASLLFALFALNLMIDRWEGFVFVGVLIAFTVYLIRTSRKDEKSKLEVVLEGESADAGEVTDSLGKSLLFLLFGLVGLYFGSEWFVSGASDLAGKFGMSDSVIGVTVVAFGTSAPELVASIMAAVKKQSDISVGNLIGSNIFNIFAVLGVTSIVKPVGVDQEVLSFDMLWMLGVAAIMVVVLYLGDKIGRWKGFLLLSSYVAYISWIVIRIKS</sequence>
<dbReference type="GO" id="GO:0008273">
    <property type="term" value="F:calcium, potassium:sodium antiporter activity"/>
    <property type="evidence" value="ECO:0007669"/>
    <property type="project" value="TreeGrafter"/>
</dbReference>
<dbReference type="InterPro" id="IPR004481">
    <property type="entry name" value="K/Na/Ca-exchanger"/>
</dbReference>
<evidence type="ECO:0000313" key="7">
    <source>
        <dbReference type="EMBL" id="CAG5078103.1"/>
    </source>
</evidence>
<keyword evidence="8" id="KW-1185">Reference proteome</keyword>
<feature type="transmembrane region" description="Helical" evidence="5">
    <location>
        <begin position="270"/>
        <end position="291"/>
    </location>
</feature>
<dbReference type="GO" id="GO:0005886">
    <property type="term" value="C:plasma membrane"/>
    <property type="evidence" value="ECO:0007669"/>
    <property type="project" value="TreeGrafter"/>
</dbReference>
<organism evidence="7 8">
    <name type="scientific">Parvicella tangerina</name>
    <dbReference type="NCBI Taxonomy" id="2829795"/>
    <lineage>
        <taxon>Bacteria</taxon>
        <taxon>Pseudomonadati</taxon>
        <taxon>Bacteroidota</taxon>
        <taxon>Flavobacteriia</taxon>
        <taxon>Flavobacteriales</taxon>
        <taxon>Parvicellaceae</taxon>
        <taxon>Parvicella</taxon>
    </lineage>
</organism>
<dbReference type="NCBIfam" id="TIGR00367">
    <property type="entry name" value="calcium/sodium antiporter"/>
    <property type="match status" value="1"/>
</dbReference>
<dbReference type="PANTHER" id="PTHR10846:SF8">
    <property type="entry name" value="INNER MEMBRANE PROTEIN YRBG"/>
    <property type="match status" value="1"/>
</dbReference>
<evidence type="ECO:0000313" key="8">
    <source>
        <dbReference type="Proteomes" id="UP000683507"/>
    </source>
</evidence>
<dbReference type="KEGG" id="ptan:CRYO30217_00576"/>
<feature type="domain" description="Sodium/calcium exchanger membrane region" evidence="6">
    <location>
        <begin position="3"/>
        <end position="142"/>
    </location>
</feature>
<evidence type="ECO:0000256" key="3">
    <source>
        <dbReference type="ARBA" id="ARBA00022989"/>
    </source>
</evidence>
<protein>
    <submittedName>
        <fullName evidence="7">Inner membrane protein YrbG</fullName>
    </submittedName>
</protein>
<dbReference type="GO" id="GO:0006874">
    <property type="term" value="P:intracellular calcium ion homeostasis"/>
    <property type="evidence" value="ECO:0007669"/>
    <property type="project" value="TreeGrafter"/>
</dbReference>
<dbReference type="EMBL" id="OU015584">
    <property type="protein sequence ID" value="CAG5078103.1"/>
    <property type="molecule type" value="Genomic_DNA"/>
</dbReference>
<dbReference type="PANTHER" id="PTHR10846">
    <property type="entry name" value="SODIUM/POTASSIUM/CALCIUM EXCHANGER"/>
    <property type="match status" value="1"/>
</dbReference>
<feature type="transmembrane region" description="Helical" evidence="5">
    <location>
        <begin position="76"/>
        <end position="94"/>
    </location>
</feature>
<feature type="transmembrane region" description="Helical" evidence="5">
    <location>
        <begin position="101"/>
        <end position="121"/>
    </location>
</feature>
<keyword evidence="4 5" id="KW-0472">Membrane</keyword>
<reference evidence="7" key="1">
    <citation type="submission" date="2021-04" db="EMBL/GenBank/DDBJ databases">
        <authorList>
            <person name="Rodrigo-Torres L."/>
            <person name="Arahal R. D."/>
            <person name="Lucena T."/>
        </authorList>
    </citation>
    <scope>NUCLEOTIDE SEQUENCE</scope>
    <source>
        <strain evidence="7">AS29M-1</strain>
    </source>
</reference>